<dbReference type="Proteomes" id="UP001163223">
    <property type="component" value="Chromosome"/>
</dbReference>
<keyword evidence="2" id="KW-1185">Reference proteome</keyword>
<evidence type="ECO:0000313" key="1">
    <source>
        <dbReference type="EMBL" id="WAJ29339.1"/>
    </source>
</evidence>
<protein>
    <submittedName>
        <fullName evidence="1">Uncharacterized protein</fullName>
    </submittedName>
</protein>
<gene>
    <name evidence="1" type="ORF">OXU80_03635</name>
</gene>
<organism evidence="1 2">
    <name type="scientific">Antarcticirhabdus aurantiaca</name>
    <dbReference type="NCBI Taxonomy" id="2606717"/>
    <lineage>
        <taxon>Bacteria</taxon>
        <taxon>Pseudomonadati</taxon>
        <taxon>Pseudomonadota</taxon>
        <taxon>Alphaproteobacteria</taxon>
        <taxon>Hyphomicrobiales</taxon>
        <taxon>Aurantimonadaceae</taxon>
        <taxon>Antarcticirhabdus</taxon>
    </lineage>
</organism>
<proteinExistence type="predicted"/>
<name>A0ACD4NQW7_9HYPH</name>
<accession>A0ACD4NQW7</accession>
<evidence type="ECO:0000313" key="2">
    <source>
        <dbReference type="Proteomes" id="UP001163223"/>
    </source>
</evidence>
<reference evidence="1" key="1">
    <citation type="submission" date="2022-11" db="EMBL/GenBank/DDBJ databases">
        <title>beta-Carotene-producing bacterium, Jeongeuplla avenae sp. nov., alleviates the salt stress of Arabidopsis seedlings.</title>
        <authorList>
            <person name="Jiang L."/>
            <person name="Lee J."/>
        </authorList>
    </citation>
    <scope>NUCLEOTIDE SEQUENCE</scope>
    <source>
        <strain evidence="1">DY_R2A_6</strain>
    </source>
</reference>
<dbReference type="EMBL" id="CP113520">
    <property type="protein sequence ID" value="WAJ29339.1"/>
    <property type="molecule type" value="Genomic_DNA"/>
</dbReference>
<sequence length="135" mass="13733">MAIQLSTAVRNARLNAIEATVGPSGKVKILSGSMPANCAASDTGTVLSTIDLPADWMQDAAGGAKTMSGTWKDNSADASGTASYYRVYAADGTTCHLQGSVTATGGGGDMTVDNVVFAVTQEFSITSFSLNDNNA</sequence>